<gene>
    <name evidence="2" type="primary">LOC136091439</name>
</gene>
<sequence>MISHLKLHGHGGSVVCNNCFTKFKSVRGFQLHYKNCFIPITMIEDVEEIDDTVEEIDIEIPTENRKLGALALHLRGKYRCSENVVNIIFSNLKDILTDNTPKEELSTICQQLSAEYLRKQYFKNAFNVPKVESISENGLQGSYISFKEILKFILISPEYDKCLENSSEILISLFSDDLGITNPIGKSRGNHKLWVLYFQLLNVADYSLSKTFSIFPLSITGSKSIKNKIFMKSLLLDLVQSLNELSLFDSSTLTDTKGKRFTVKLKNFIGDSLACNAIAGFKEGFNRKVLRCCRVCNSTRSDMLTHNRHSQCIVRDIEEHKIRVQELDNPLLPPKQRQKWSKLYGVHSASILSEIRNFDVTKQVLFDPMHDLLEGVIPLQIELYLNNAVFQGLFTLDSLNDFVKCFQYPLDSEKPPVIVDLVIKGKFGSAPVLSLCRVLPIFLRTTVVDLHFSCLIKLLHILQLCLSPITTDAYLFCSEEKIAAYHTLFMEIQKNLYLSFIFSYIIHINPDNLVLYDITCAWDLRENTK</sequence>
<dbReference type="Proteomes" id="UP001652625">
    <property type="component" value="Chromosome 15"/>
</dbReference>
<reference evidence="2" key="1">
    <citation type="submission" date="2025-08" db="UniProtKB">
        <authorList>
            <consortium name="RefSeq"/>
        </authorList>
    </citation>
    <scope>IDENTIFICATION</scope>
</reference>
<protein>
    <submittedName>
        <fullName evidence="2">Uncharacterized protein LOC136091439</fullName>
    </submittedName>
</protein>
<evidence type="ECO:0000313" key="1">
    <source>
        <dbReference type="Proteomes" id="UP001652625"/>
    </source>
</evidence>
<dbReference type="RefSeq" id="XP_065675096.1">
    <property type="nucleotide sequence ID" value="XM_065819024.1"/>
</dbReference>
<accession>A0ABM4DKP0</accession>
<proteinExistence type="predicted"/>
<dbReference type="GeneID" id="136091439"/>
<evidence type="ECO:0000313" key="2">
    <source>
        <dbReference type="RefSeq" id="XP_065675096.1"/>
    </source>
</evidence>
<keyword evidence="1" id="KW-1185">Reference proteome</keyword>
<name>A0ABM4DKP0_HYDVU</name>
<organism evidence="1 2">
    <name type="scientific">Hydra vulgaris</name>
    <name type="common">Hydra</name>
    <name type="synonym">Hydra attenuata</name>
    <dbReference type="NCBI Taxonomy" id="6087"/>
    <lineage>
        <taxon>Eukaryota</taxon>
        <taxon>Metazoa</taxon>
        <taxon>Cnidaria</taxon>
        <taxon>Hydrozoa</taxon>
        <taxon>Hydroidolina</taxon>
        <taxon>Anthoathecata</taxon>
        <taxon>Aplanulata</taxon>
        <taxon>Hydridae</taxon>
        <taxon>Hydra</taxon>
    </lineage>
</organism>